<reference evidence="2 3" key="1">
    <citation type="journal article" date="2014" name="Genome Biol. Evol.">
        <title>The secreted proteins of Achlya hypogyna and Thraustotheca clavata identify the ancestral oomycete secretome and reveal gene acquisitions by horizontal gene transfer.</title>
        <authorList>
            <person name="Misner I."/>
            <person name="Blouin N."/>
            <person name="Leonard G."/>
            <person name="Richards T.A."/>
            <person name="Lane C.E."/>
        </authorList>
    </citation>
    <scope>NUCLEOTIDE SEQUENCE [LARGE SCALE GENOMIC DNA]</scope>
    <source>
        <strain evidence="2 3">ATCC 34112</strain>
    </source>
</reference>
<proteinExistence type="predicted"/>
<evidence type="ECO:0000313" key="3">
    <source>
        <dbReference type="Proteomes" id="UP000243217"/>
    </source>
</evidence>
<gene>
    <name evidence="2" type="ORF">THRCLA_00134</name>
</gene>
<dbReference type="Proteomes" id="UP000243217">
    <property type="component" value="Unassembled WGS sequence"/>
</dbReference>
<organism evidence="2 3">
    <name type="scientific">Thraustotheca clavata</name>
    <dbReference type="NCBI Taxonomy" id="74557"/>
    <lineage>
        <taxon>Eukaryota</taxon>
        <taxon>Sar</taxon>
        <taxon>Stramenopiles</taxon>
        <taxon>Oomycota</taxon>
        <taxon>Saprolegniomycetes</taxon>
        <taxon>Saprolegniales</taxon>
        <taxon>Achlyaceae</taxon>
        <taxon>Thraustotheca</taxon>
    </lineage>
</organism>
<accession>A0A1W0ACY5</accession>
<dbReference type="STRING" id="74557.A0A1W0ACY5"/>
<dbReference type="InterPro" id="IPR019399">
    <property type="entry name" value="Parkin_co-regulated_protein"/>
</dbReference>
<dbReference type="PANTHER" id="PTHR21207:SF1">
    <property type="entry name" value="PACRG-LIKE PROTEIN"/>
    <property type="match status" value="1"/>
</dbReference>
<dbReference type="EMBL" id="JNBS01000043">
    <property type="protein sequence ID" value="OQS07890.1"/>
    <property type="molecule type" value="Genomic_DNA"/>
</dbReference>
<name>A0A1W0ACY5_9STRA</name>
<feature type="compositionally biased region" description="Basic and acidic residues" evidence="1">
    <location>
        <begin position="114"/>
        <end position="149"/>
    </location>
</feature>
<evidence type="ECO:0008006" key="4">
    <source>
        <dbReference type="Google" id="ProtNLM"/>
    </source>
</evidence>
<keyword evidence="3" id="KW-1185">Reference proteome</keyword>
<sequence length="375" mass="41819">MSESTLPECAPTCVRGGTTGCYGCPDWGYGVNAFAMALENGAIDLSNDDDVDTKKAYFQQDWFYSYFYYYICTKMNQSKAKQVSKPLSRPGSNQSEKSTSSIRDGSRARLAVSRSDKECESKPQRELKPQREIKPNRDIKPQRESTMTKKPVDNNVAEAVNTKKAGHAMPSAALNKHKQADPWSTKKRHKTNFGAAYSAGNIPCRINHGGIKNALQWNQSPEGVIILTIYFQLVNLELDYNPLLVTCCEGFQETEHPFVFLARQGFHDLMHANGADEKVRPLLNLLIPPIRSALMAPQDDVLIVTMNAIQSISEAVGSDMNVHLPKLIQQIHRKYSSKSLKGTIDDTLGVLERNGGTEALRIIRTKIPTYVSFSQ</sequence>
<dbReference type="Pfam" id="PF10274">
    <property type="entry name" value="ParcG"/>
    <property type="match status" value="1"/>
</dbReference>
<protein>
    <recommendedName>
        <fullName evidence="4">PACRG-like protein</fullName>
    </recommendedName>
</protein>
<dbReference type="AlphaFoldDB" id="A0A1W0ACY5"/>
<dbReference type="OrthoDB" id="10258089at2759"/>
<feature type="compositionally biased region" description="Polar residues" evidence="1">
    <location>
        <begin position="90"/>
        <end position="103"/>
    </location>
</feature>
<evidence type="ECO:0000256" key="1">
    <source>
        <dbReference type="SAM" id="MobiDB-lite"/>
    </source>
</evidence>
<dbReference type="PANTHER" id="PTHR21207">
    <property type="entry name" value="PARKIN COREGULATED GENE PROTEIN PARK2 COREGULATED"/>
    <property type="match status" value="1"/>
</dbReference>
<comment type="caution">
    <text evidence="2">The sequence shown here is derived from an EMBL/GenBank/DDBJ whole genome shotgun (WGS) entry which is preliminary data.</text>
</comment>
<evidence type="ECO:0000313" key="2">
    <source>
        <dbReference type="EMBL" id="OQS07890.1"/>
    </source>
</evidence>
<feature type="region of interest" description="Disordered" evidence="1">
    <location>
        <begin position="83"/>
        <end position="149"/>
    </location>
</feature>